<protein>
    <recommendedName>
        <fullName evidence="4">Protein kinase domain-containing protein</fullName>
    </recommendedName>
</protein>
<accession>A0AAV9ZAZ9</accession>
<feature type="compositionally biased region" description="Polar residues" evidence="1">
    <location>
        <begin position="235"/>
        <end position="252"/>
    </location>
</feature>
<proteinExistence type="predicted"/>
<feature type="region of interest" description="Disordered" evidence="1">
    <location>
        <begin position="231"/>
        <end position="268"/>
    </location>
</feature>
<keyword evidence="3" id="KW-1185">Reference proteome</keyword>
<dbReference type="Proteomes" id="UP001362999">
    <property type="component" value="Unassembled WGS sequence"/>
</dbReference>
<sequence length="344" mass="37694">MYLQKLEATLELTKGLLHPNILRIEGISSEASLTQFIAYEHVHWKNAEGPLAAALKDDLTRSVNLGFKMAGINHLQVQGPAPFLTPSSTVLESPISTDRDSPSSLRREYVWRQISKENQSLAAVAAEIEFDLELRSLTLQRTALADEYSAHRCAGYVREEITLASSLADSAVVTHDTPSPTEICPICRQPVSFDEKFRCICGDFSSVTLPPVDPRPQDPVTPLVTPWEGRHSTEAAASSTKQPSVRWSTVAVTSSDTDDEGDDSELPQSGLVAPWEVLLVHELAEEAAKSAGHGFLNSIVRRLLGHPCPPRSNDPRISYTKEDSPYLIASIQMCHSLRSSITTA</sequence>
<name>A0AAV9ZAZ9_9AGAR</name>
<comment type="caution">
    <text evidence="2">The sequence shown here is derived from an EMBL/GenBank/DDBJ whole genome shotgun (WGS) entry which is preliminary data.</text>
</comment>
<dbReference type="AlphaFoldDB" id="A0AAV9ZAZ9"/>
<organism evidence="2 3">
    <name type="scientific">Favolaschia claudopus</name>
    <dbReference type="NCBI Taxonomy" id="2862362"/>
    <lineage>
        <taxon>Eukaryota</taxon>
        <taxon>Fungi</taxon>
        <taxon>Dikarya</taxon>
        <taxon>Basidiomycota</taxon>
        <taxon>Agaricomycotina</taxon>
        <taxon>Agaricomycetes</taxon>
        <taxon>Agaricomycetidae</taxon>
        <taxon>Agaricales</taxon>
        <taxon>Marasmiineae</taxon>
        <taxon>Mycenaceae</taxon>
        <taxon>Favolaschia</taxon>
    </lineage>
</organism>
<evidence type="ECO:0000256" key="1">
    <source>
        <dbReference type="SAM" id="MobiDB-lite"/>
    </source>
</evidence>
<evidence type="ECO:0000313" key="2">
    <source>
        <dbReference type="EMBL" id="KAK6977213.1"/>
    </source>
</evidence>
<feature type="compositionally biased region" description="Acidic residues" evidence="1">
    <location>
        <begin position="256"/>
        <end position="265"/>
    </location>
</feature>
<gene>
    <name evidence="2" type="ORF">R3P38DRAFT_2810607</name>
</gene>
<reference evidence="2 3" key="1">
    <citation type="journal article" date="2024" name="J Genomics">
        <title>Draft genome sequencing and assembly of Favolaschia claudopus CIRM-BRFM 2984 isolated from oak limbs.</title>
        <authorList>
            <person name="Navarro D."/>
            <person name="Drula E."/>
            <person name="Chaduli D."/>
            <person name="Cazenave R."/>
            <person name="Ahrendt S."/>
            <person name="Wang J."/>
            <person name="Lipzen A."/>
            <person name="Daum C."/>
            <person name="Barry K."/>
            <person name="Grigoriev I.V."/>
            <person name="Favel A."/>
            <person name="Rosso M.N."/>
            <person name="Martin F."/>
        </authorList>
    </citation>
    <scope>NUCLEOTIDE SEQUENCE [LARGE SCALE GENOMIC DNA]</scope>
    <source>
        <strain evidence="2 3">CIRM-BRFM 2984</strain>
    </source>
</reference>
<evidence type="ECO:0008006" key="4">
    <source>
        <dbReference type="Google" id="ProtNLM"/>
    </source>
</evidence>
<evidence type="ECO:0000313" key="3">
    <source>
        <dbReference type="Proteomes" id="UP001362999"/>
    </source>
</evidence>
<dbReference type="EMBL" id="JAWWNJ010000171">
    <property type="protein sequence ID" value="KAK6977213.1"/>
    <property type="molecule type" value="Genomic_DNA"/>
</dbReference>